<feature type="region of interest" description="Disordered" evidence="1">
    <location>
        <begin position="590"/>
        <end position="637"/>
    </location>
</feature>
<protein>
    <submittedName>
        <fullName evidence="3">Uncharacterized protein</fullName>
    </submittedName>
</protein>
<evidence type="ECO:0000256" key="1">
    <source>
        <dbReference type="SAM" id="MobiDB-lite"/>
    </source>
</evidence>
<feature type="signal peptide" evidence="2">
    <location>
        <begin position="1"/>
        <end position="17"/>
    </location>
</feature>
<feature type="region of interest" description="Disordered" evidence="1">
    <location>
        <begin position="852"/>
        <end position="880"/>
    </location>
</feature>
<reference evidence="3" key="1">
    <citation type="submission" date="2014-11" db="EMBL/GenBank/DDBJ databases">
        <authorList>
            <person name="Otto D Thomas"/>
            <person name="Naeem Raeece"/>
        </authorList>
    </citation>
    <scope>NUCLEOTIDE SEQUENCE</scope>
</reference>
<proteinExistence type="predicted"/>
<gene>
    <name evidence="3" type="ORF">Cvel_3322</name>
</gene>
<dbReference type="VEuPathDB" id="CryptoDB:Cvel_3322"/>
<feature type="chain" id="PRO_5005189128" evidence="2">
    <location>
        <begin position="18"/>
        <end position="1957"/>
    </location>
</feature>
<organism evidence="3">
    <name type="scientific">Chromera velia CCMP2878</name>
    <dbReference type="NCBI Taxonomy" id="1169474"/>
    <lineage>
        <taxon>Eukaryota</taxon>
        <taxon>Sar</taxon>
        <taxon>Alveolata</taxon>
        <taxon>Colpodellida</taxon>
        <taxon>Chromeraceae</taxon>
        <taxon>Chromera</taxon>
    </lineage>
</organism>
<feature type="compositionally biased region" description="Acidic residues" evidence="1">
    <location>
        <begin position="305"/>
        <end position="315"/>
    </location>
</feature>
<feature type="region of interest" description="Disordered" evidence="1">
    <location>
        <begin position="754"/>
        <end position="794"/>
    </location>
</feature>
<feature type="compositionally biased region" description="Basic and acidic residues" evidence="1">
    <location>
        <begin position="1241"/>
        <end position="1269"/>
    </location>
</feature>
<feature type="compositionally biased region" description="Acidic residues" evidence="1">
    <location>
        <begin position="1337"/>
        <end position="1354"/>
    </location>
</feature>
<feature type="region of interest" description="Disordered" evidence="1">
    <location>
        <begin position="285"/>
        <end position="325"/>
    </location>
</feature>
<feature type="compositionally biased region" description="Basic and acidic residues" evidence="1">
    <location>
        <begin position="1215"/>
        <end position="1225"/>
    </location>
</feature>
<feature type="region of interest" description="Disordered" evidence="1">
    <location>
        <begin position="535"/>
        <end position="554"/>
    </location>
</feature>
<feature type="compositionally biased region" description="Acidic residues" evidence="1">
    <location>
        <begin position="1395"/>
        <end position="1404"/>
    </location>
</feature>
<keyword evidence="2" id="KW-0732">Signal</keyword>
<feature type="compositionally biased region" description="Low complexity" evidence="1">
    <location>
        <begin position="535"/>
        <end position="547"/>
    </location>
</feature>
<feature type="region of interest" description="Disordered" evidence="1">
    <location>
        <begin position="349"/>
        <end position="380"/>
    </location>
</feature>
<feature type="compositionally biased region" description="Basic and acidic residues" evidence="1">
    <location>
        <begin position="858"/>
        <end position="875"/>
    </location>
</feature>
<feature type="compositionally biased region" description="Basic and acidic residues" evidence="1">
    <location>
        <begin position="1190"/>
        <end position="1200"/>
    </location>
</feature>
<evidence type="ECO:0000313" key="3">
    <source>
        <dbReference type="EMBL" id="CEM12714.1"/>
    </source>
</evidence>
<feature type="compositionally biased region" description="Basic and acidic residues" evidence="1">
    <location>
        <begin position="1301"/>
        <end position="1313"/>
    </location>
</feature>
<feature type="compositionally biased region" description="Low complexity" evidence="1">
    <location>
        <begin position="285"/>
        <end position="296"/>
    </location>
</feature>
<sequence length="1957" mass="213777">MSLSFLCLSIQAALVAAFLPLSSLPMRKPQSRSTAAPVPSFLVWDSETPGHGASTSSALQRQDTANGDTVLENDGLLAISESLRQLEESHENGGDPCDFFDAVVRLFHTCATWLWAPGDELREEASVASRFLWTQMCSAGISARLSRLVRREGAWSGVPSSFNARVHTAGGGLDGSAYLSVLRLTFLLLEEEGSLKGGEGQEEEHKGGAEGFVRGLVFCLAGTANRRLVERHKGRERDERIGLEGEDENEYLPSYLQSTTSIDVSPQEVSAFFRFLAGRCRLAPSPSFSTETSSPSLFGSLGNEGDGEEEEEEGAEGASSFSPPPPEVVELFRHLPLLLPHLRLHGRGNVRSIPPSPSLPGSPVSASGGTAEDPADGQRRQEEFEAVLSILIARVRLLGATPHSDPLPVFFQHSVWTRLGVGVDRSRKLLSGGNQILRLSVMLSGLVVSHSEACTEDELWNLVLLSAAGQAMMPADLKLEPRSTDSHPSFKRNGGQERGPWWRLPLSRLPATETGEEETLASILWTGLPPASSSSSFSDLSSNSSSSPHPNRQQEQLEAPLYDSKFVWGLTFSRLLRRWLDRVAPPVLVPESEEKSGGGRKGSESKEIWREREGKGRVTLVGSEGEGEKEGRKKNKKKTIQGQLRLAVEILTVVPVPALIPRMRVVNTLAAVGLEDAPLSFISALPSTLGLLLQSHLQGNYTTIMNGPKTPKRTLLVASTVRLMIGLLRLQMVAIRMAQERYAAIRSSWLSVHPPPFPPNSSSSGTGRGRERGGQTGGRGTQAGPTSQGKPSEEEVCFVREMPTFLETSTAMVRLLSGTAEEKLLWRALPSHTDQIVVRALVEASGYGSGTFLSSDGRGGKGGERRSRKRERADARSSSAEAPIVTLDLKKGTLRTFPRSSPSEQIEISCPSRFGFLGQTVNVPFRQIDKITAVEAIGIRAAGVLVEIAYDMVSLIAEILAQWRGDLQHFVRTYLSALATNGDRPSWPAASPPGIPGSRFFLPSLDSAVKTVAHLVWFLRYLSLMHNGPSRSRVQLQQETVRWQLRSGGVSETSGLQAEIDRFFVPSPLAEFEVEWFMRDLRGGSVSRRERERRGEEGERVTKWQARRFGSTSSNSNSHMKSLVFEKLLEGWGGLASCVFLDPKAILRERRRIVATLFLSPTGLPPSVAPLLAGLAAWLDYWTDTASSSQKEDEGKKEQAPEQQESSSQVGGYQRGEEKYPHEGRGVTVGGDEEAGATVGECEKTLSDDATREEGLVRRQGEEKKKGEETTETVNSVSGVDGTETEGDSQQMVVELSGKGKHQDEETGKDGRDAGGLVASNFSMRQIQGVGTRVASVEEEDEEDEDEEEEEEDSLSQGERGQGGISSVGGEREEGNGWPSIASLRASESKKETDGMETVEEIAEEGGNPERESERVAHHSSTVPADTHTHDFDLLTFFRNDRKGACTGFTETVPVSSPASASEAGGKENEPQQRNAIEMGLLVSLSEAAYKGRQLIMPASEVTTFLEAAQRYLLHNEMPSVSITAVAQLIRAADKANCVNVDLLAEVLKAFRNPPLLKGNEWKPPLPASVNQPGGRSRLPAKFTDGQEAFSPIALCCFIKACAGIFDTATPGLREMISRLNVLLEMEGTTATRIKGKTEFLVSAAQAFGAMRVYVHPLWTKILNEAVGHLQSAIGSGSAKQFLAGLEGAGVGSGRLKMRQTPYMCGKLLFFSDIFLSLCKACPDIRQVPHGQYLYSLLENSSRDFRSAYREKPKILLNAMAGAREQAPLFALPLLNLLDPLLYVLRGTTSGSREVQRSCRPRDTLPAEALEDIAEAFVVLADSLHPTLEKVKERKYKSMAEQDSNTGLFDQFNQKDWYRLRRIREQAPRWLLHNVDKISPAATIRFLLAMRITYSHSKAKPFFYKPIPNVLNSLYDPDVLSTAALALERVFASSFLGAQARNIRIALAKKTVVRVKT</sequence>
<dbReference type="EMBL" id="CDMZ01000363">
    <property type="protein sequence ID" value="CEM12714.1"/>
    <property type="molecule type" value="Genomic_DNA"/>
</dbReference>
<feature type="compositionally biased region" description="Basic and acidic residues" evidence="1">
    <location>
        <begin position="592"/>
        <end position="616"/>
    </location>
</feature>
<feature type="compositionally biased region" description="Basic and acidic residues" evidence="1">
    <location>
        <begin position="1408"/>
        <end position="1417"/>
    </location>
</feature>
<feature type="compositionally biased region" description="Low complexity" evidence="1">
    <location>
        <begin position="1453"/>
        <end position="1462"/>
    </location>
</feature>
<name>A0A0G4FHY5_9ALVE</name>
<evidence type="ECO:0000256" key="2">
    <source>
        <dbReference type="SAM" id="SignalP"/>
    </source>
</evidence>
<feature type="region of interest" description="Disordered" evidence="1">
    <location>
        <begin position="1449"/>
        <end position="1472"/>
    </location>
</feature>
<accession>A0A0G4FHY5</accession>
<feature type="region of interest" description="Disordered" evidence="1">
    <location>
        <begin position="1189"/>
        <end position="1427"/>
    </location>
</feature>